<dbReference type="SUPFAM" id="SSF49785">
    <property type="entry name" value="Galactose-binding domain-like"/>
    <property type="match status" value="1"/>
</dbReference>
<evidence type="ECO:0000256" key="1">
    <source>
        <dbReference type="PROSITE-ProRule" id="PRU00043"/>
    </source>
</evidence>
<evidence type="ECO:0000313" key="5">
    <source>
        <dbReference type="EMBL" id="KAK6175217.1"/>
    </source>
</evidence>
<accession>A0AAN8JC57</accession>
<gene>
    <name evidence="5" type="ORF">SNE40_013725</name>
</gene>
<dbReference type="Pfam" id="PF00754">
    <property type="entry name" value="F5_F8_type_C"/>
    <property type="match status" value="1"/>
</dbReference>
<keyword evidence="2" id="KW-1133">Transmembrane helix</keyword>
<dbReference type="InterPro" id="IPR002126">
    <property type="entry name" value="Cadherin-like_dom"/>
</dbReference>
<evidence type="ECO:0000313" key="6">
    <source>
        <dbReference type="Proteomes" id="UP001347796"/>
    </source>
</evidence>
<dbReference type="InterPro" id="IPR000421">
    <property type="entry name" value="FA58C"/>
</dbReference>
<dbReference type="PROSITE" id="PS50268">
    <property type="entry name" value="CADHERIN_2"/>
    <property type="match status" value="1"/>
</dbReference>
<protein>
    <recommendedName>
        <fullName evidence="7">F5/8 type C domain-containing protein</fullName>
    </recommendedName>
</protein>
<proteinExistence type="predicted"/>
<evidence type="ECO:0000256" key="2">
    <source>
        <dbReference type="SAM" id="Phobius"/>
    </source>
</evidence>
<dbReference type="GO" id="GO:0016020">
    <property type="term" value="C:membrane"/>
    <property type="evidence" value="ECO:0007669"/>
    <property type="project" value="InterPro"/>
</dbReference>
<dbReference type="SUPFAM" id="SSF49313">
    <property type="entry name" value="Cadherin-like"/>
    <property type="match status" value="1"/>
</dbReference>
<dbReference type="Gene3D" id="2.60.40.60">
    <property type="entry name" value="Cadherins"/>
    <property type="match status" value="1"/>
</dbReference>
<evidence type="ECO:0000259" key="3">
    <source>
        <dbReference type="PROSITE" id="PS50022"/>
    </source>
</evidence>
<feature type="domain" description="F5/8 type C" evidence="3">
    <location>
        <begin position="1517"/>
        <end position="1661"/>
    </location>
</feature>
<organism evidence="5 6">
    <name type="scientific">Patella caerulea</name>
    <name type="common">Rayed Mediterranean limpet</name>
    <dbReference type="NCBI Taxonomy" id="87958"/>
    <lineage>
        <taxon>Eukaryota</taxon>
        <taxon>Metazoa</taxon>
        <taxon>Spiralia</taxon>
        <taxon>Lophotrochozoa</taxon>
        <taxon>Mollusca</taxon>
        <taxon>Gastropoda</taxon>
        <taxon>Patellogastropoda</taxon>
        <taxon>Patelloidea</taxon>
        <taxon>Patellidae</taxon>
        <taxon>Patella</taxon>
    </lineage>
</organism>
<sequence length="1826" mass="198021">MATRHYRLPGLTYIAIYLGCLIVLNLYPGTESIRCQNGKENTSGECKCFPCWKGASCEEKVNKPLTFEQKNQSVSLESNYKENELIYVAIADDPDLKDTCQDGVSCPCGQIEYSIISGNEENLFTVDRDLGIVRLNGKPVVDINPDGYHLVLLAKNTFAENDMDRMNLEITVKKHSSNLYTQEAQRGYEDASYVEGQHHRVKRAATDTPSNVTFDLQKLTAITDVYVGHRIQFKLTIMFPAGTTDMLVELFTPDNNTIIMMLCNVKVERVGSNLAYTGAGDIKLESKNNSIFYDWAVIDFGNVTNNDAADSEHDIVITYEAVMIQNDATVVSATYWISAGAEFNDENEVWIGQASVNPGATDPYDYAANRPVFTFNGPSVMEAGSSAIFTVDMTIKTPSIGLGFDAFAPMNNTSVMTICGVQIQDVGEHYSCGFDYTAVPSTLHADGQPKGNARGHLDIGVVTNKGIREGNDSHDKNHITVQIVVKVWDDAVPSTDNWIGAALELGSDQIWCGQYSVQIVAKTVATVPLPSLTITPPAPVDVSVKNAALIDIEFLVPLGTSDFKLDFKSPESNGKSILNLCALIFVSSGENLPCVDKDKVAEYVSLSGDTSARNEAVLDLGVVTNVGDWGYLNVSLNDTKNTIKVRLAVKGTDHPLFTVSSAHTIEIGLTRDGTRQTVGSGIATAVVADQNLTEIAVTPPMNLSYKYSSGNVRVNEAVTVLYEITTPKDETFPMFDMEFIAPNSSDTPKVSICRAEVHSVGKNIPCMTKDGINSKWQYLSQFNVTKYDRATLSLDSVCNFQIEANETEDKFVLAGVFKLENHPSISAGDSMYLSAGSMYTSTKMWVAQLTLTVDGSALPAPVTPLETFVIKSDEFAAGDSPVGYPGKYELTIKTVPGQTVDLTVTITSTSTSLSICNIRIKSKGYNLPCVDTTINKDVVVTEDPATGLKNQAVLALGYVTNVGDTASEAGNSTFDENTLLLEITVQSKATAAPGSLPFTVAATNTDKATAATQNHDVIASQAGIDANVTNSSSIVFTTAAVVETDDDNNVSPGQAKRFFIDVNMPEDNIQKVTVELRTGISSYGQFEVVYIGLFETGANIVCLTREMTTATYTSRLGTYNDVGTLDIGFACNIALDTENTEANRIRVEAYVRMLNNDSLTDGMTVSLNAAVNFNDQQIFISQKQLTVKSVASFSDLMMDNLTLTNASVISLNSTVASPIVMNIAEVKTIPILISIPPFTVSKVQFDVDLPVTPTSASITYKSLKIVSSGPNLCKYGYEEDFKITTVSSQNTTQINKVYVDMNIVSNIGVTHRQNRATPEDDILYMELEVQMADSTANDHEAELWIGLGTKVATIIVISEYKVKVTRSGSEQPVFNLTATYDAASSTSTLVELNIQLEHSDTSKAEMQNMILKLNVPPYLTYKDVLSINPTAPAYTSSLIGDNAVEMLFDKFFFTDSLEMNISLEVNTTYKVPQGVVTTAAVTGVECVANVIARTLPTVLDGTKDYSSGFKPVNFTLTTTVDSGTPCTATPLTNVVACLLTSQGDDISGPENGLIGSGTADGWVPPVRDGKLGLLRYIQINLAGKARLTQIGYEHTKTDKVTKLKVKYSDDGLSWNDGEEVTLNTGNGNFQGSISSAYIRFYVIETSAPSVEVGLKFSFTGCYDTATVATACPTAATAPAEYARRTFVVDDTHVYVCDGSLGSDGNEIIQRCYSSQDGDKWTELDSRVHCMVGFHNDVKGAKVYALSSSPYYSYMVSDDKGMTWMSVNSDRMNTVKTALTYTPAVKVPWINNVNLDSMTLTQGSWGAKYEGMQSAAVTKFKWDSCCP</sequence>
<dbReference type="GO" id="GO:0007156">
    <property type="term" value="P:homophilic cell adhesion via plasma membrane adhesion molecules"/>
    <property type="evidence" value="ECO:0007669"/>
    <property type="project" value="InterPro"/>
</dbReference>
<reference evidence="5 6" key="1">
    <citation type="submission" date="2024-01" db="EMBL/GenBank/DDBJ databases">
        <title>The genome of the rayed Mediterranean limpet Patella caerulea (Linnaeus, 1758).</title>
        <authorList>
            <person name="Anh-Thu Weber A."/>
            <person name="Halstead-Nussloch G."/>
        </authorList>
    </citation>
    <scope>NUCLEOTIDE SEQUENCE [LARGE SCALE GENOMIC DNA]</scope>
    <source>
        <strain evidence="5">AATW-2023a</strain>
        <tissue evidence="5">Whole specimen</tissue>
    </source>
</reference>
<keyword evidence="6" id="KW-1185">Reference proteome</keyword>
<comment type="caution">
    <text evidence="5">The sequence shown here is derived from an EMBL/GenBank/DDBJ whole genome shotgun (WGS) entry which is preliminary data.</text>
</comment>
<keyword evidence="2" id="KW-0812">Transmembrane</keyword>
<dbReference type="PROSITE" id="PS50022">
    <property type="entry name" value="FA58C_3"/>
    <property type="match status" value="1"/>
</dbReference>
<feature type="domain" description="Cadherin" evidence="4">
    <location>
        <begin position="68"/>
        <end position="184"/>
    </location>
</feature>
<dbReference type="GO" id="GO:0005509">
    <property type="term" value="F:calcium ion binding"/>
    <property type="evidence" value="ECO:0007669"/>
    <property type="project" value="UniProtKB-UniRule"/>
</dbReference>
<dbReference type="EMBL" id="JAZGQO010000010">
    <property type="protein sequence ID" value="KAK6175217.1"/>
    <property type="molecule type" value="Genomic_DNA"/>
</dbReference>
<evidence type="ECO:0000259" key="4">
    <source>
        <dbReference type="PROSITE" id="PS50268"/>
    </source>
</evidence>
<feature type="transmembrane region" description="Helical" evidence="2">
    <location>
        <begin position="7"/>
        <end position="27"/>
    </location>
</feature>
<dbReference type="InterPro" id="IPR015919">
    <property type="entry name" value="Cadherin-like_sf"/>
</dbReference>
<keyword evidence="1" id="KW-0106">Calcium</keyword>
<dbReference type="Gene3D" id="2.60.120.260">
    <property type="entry name" value="Galactose-binding domain-like"/>
    <property type="match status" value="1"/>
</dbReference>
<dbReference type="InterPro" id="IPR008979">
    <property type="entry name" value="Galactose-bd-like_sf"/>
</dbReference>
<keyword evidence="2" id="KW-0472">Membrane</keyword>
<dbReference type="CDD" id="cd11304">
    <property type="entry name" value="Cadherin_repeat"/>
    <property type="match status" value="1"/>
</dbReference>
<evidence type="ECO:0008006" key="7">
    <source>
        <dbReference type="Google" id="ProtNLM"/>
    </source>
</evidence>
<name>A0AAN8JC57_PATCE</name>
<dbReference type="Proteomes" id="UP001347796">
    <property type="component" value="Unassembled WGS sequence"/>
</dbReference>